<dbReference type="PANTHER" id="PTHR37299:SF4">
    <property type="entry name" value="TRANSCRIPTIONAL REGULATOR"/>
    <property type="match status" value="1"/>
</dbReference>
<sequence length="149" mass="17444">MKIKIETDASLEEEELIIRCRDLSEDTIELQRKLQMLLKTQATLPVSNGELDYFLRFPEIIFLETDGNRVAVHTKTQIYSTKQKLYELEELLPFNFMRVSKSTILNVKEIRSIHKNITGASEIEFADCIKKTYVSRSYYKALIDKMTRS</sequence>
<evidence type="ECO:0000313" key="2">
    <source>
        <dbReference type="EMBL" id="PHU37502.1"/>
    </source>
</evidence>
<keyword evidence="3" id="KW-1185">Reference proteome</keyword>
<dbReference type="PANTHER" id="PTHR37299">
    <property type="entry name" value="TRANSCRIPTIONAL REGULATOR-RELATED"/>
    <property type="match status" value="1"/>
</dbReference>
<feature type="domain" description="HTH LytTR-type" evidence="1">
    <location>
        <begin position="44"/>
        <end position="148"/>
    </location>
</feature>
<dbReference type="Gene3D" id="2.40.50.1020">
    <property type="entry name" value="LytTr DNA-binding domain"/>
    <property type="match status" value="1"/>
</dbReference>
<dbReference type="Proteomes" id="UP000224563">
    <property type="component" value="Unassembled WGS sequence"/>
</dbReference>
<organism evidence="2 3">
    <name type="scientific">Agathobacter ruminis</name>
    <dbReference type="NCBI Taxonomy" id="1712665"/>
    <lineage>
        <taxon>Bacteria</taxon>
        <taxon>Bacillati</taxon>
        <taxon>Bacillota</taxon>
        <taxon>Clostridia</taxon>
        <taxon>Lachnospirales</taxon>
        <taxon>Lachnospiraceae</taxon>
        <taxon>Agathobacter</taxon>
    </lineage>
</organism>
<reference evidence="2 3" key="1">
    <citation type="submission" date="2017-10" db="EMBL/GenBank/DDBJ databases">
        <title>Resolving the taxonomy of Roseburia spp., Eubacterium rectale and Agathobacter spp. through phylogenomic analysis.</title>
        <authorList>
            <person name="Sheridan P.O."/>
            <person name="Walker A.W."/>
            <person name="Duncan S.H."/>
            <person name="Scott K.P."/>
            <person name="Toole P.W.O."/>
            <person name="Luis P."/>
            <person name="Flint H.J."/>
        </authorList>
    </citation>
    <scope>NUCLEOTIDE SEQUENCE [LARGE SCALE GENOMIC DNA]</scope>
    <source>
        <strain evidence="2 3">JK623</strain>
    </source>
</reference>
<protein>
    <submittedName>
        <fullName evidence="2">DNA-binding protein</fullName>
    </submittedName>
</protein>
<dbReference type="InterPro" id="IPR046947">
    <property type="entry name" value="LytR-like"/>
</dbReference>
<dbReference type="GO" id="GO:0003677">
    <property type="term" value="F:DNA binding"/>
    <property type="evidence" value="ECO:0007669"/>
    <property type="project" value="UniProtKB-KW"/>
</dbReference>
<evidence type="ECO:0000313" key="3">
    <source>
        <dbReference type="Proteomes" id="UP000224563"/>
    </source>
</evidence>
<dbReference type="GO" id="GO:0000156">
    <property type="term" value="F:phosphorelay response regulator activity"/>
    <property type="evidence" value="ECO:0007669"/>
    <property type="project" value="InterPro"/>
</dbReference>
<dbReference type="EMBL" id="PDYG01000047">
    <property type="protein sequence ID" value="PHU37502.1"/>
    <property type="molecule type" value="Genomic_DNA"/>
</dbReference>
<name>A0A2G3E2K2_9FIRM</name>
<dbReference type="PROSITE" id="PS50930">
    <property type="entry name" value="HTH_LYTTR"/>
    <property type="match status" value="1"/>
</dbReference>
<dbReference type="AlphaFoldDB" id="A0A2G3E2K2"/>
<reference evidence="2 3" key="2">
    <citation type="submission" date="2017-10" db="EMBL/GenBank/DDBJ databases">
        <authorList>
            <person name="Banno H."/>
            <person name="Chua N.-H."/>
        </authorList>
    </citation>
    <scope>NUCLEOTIDE SEQUENCE [LARGE SCALE GENOMIC DNA]</scope>
    <source>
        <strain evidence="2 3">JK623</strain>
    </source>
</reference>
<keyword evidence="2" id="KW-0238">DNA-binding</keyword>
<proteinExistence type="predicted"/>
<accession>A0A2G3E2K2</accession>
<dbReference type="Pfam" id="PF04397">
    <property type="entry name" value="LytTR"/>
    <property type="match status" value="1"/>
</dbReference>
<dbReference type="RefSeq" id="WP_099386226.1">
    <property type="nucleotide sequence ID" value="NZ_JANSWH010000025.1"/>
</dbReference>
<dbReference type="SMART" id="SM00850">
    <property type="entry name" value="LytTR"/>
    <property type="match status" value="1"/>
</dbReference>
<dbReference type="InterPro" id="IPR007492">
    <property type="entry name" value="LytTR_DNA-bd_dom"/>
</dbReference>
<gene>
    <name evidence="2" type="ORF">CSX02_07565</name>
</gene>
<evidence type="ECO:0000259" key="1">
    <source>
        <dbReference type="PROSITE" id="PS50930"/>
    </source>
</evidence>
<comment type="caution">
    <text evidence="2">The sequence shown here is derived from an EMBL/GenBank/DDBJ whole genome shotgun (WGS) entry which is preliminary data.</text>
</comment>